<keyword evidence="3" id="KW-1185">Reference proteome</keyword>
<feature type="region of interest" description="Disordered" evidence="1">
    <location>
        <begin position="22"/>
        <end position="98"/>
    </location>
</feature>
<evidence type="ECO:0000256" key="1">
    <source>
        <dbReference type="SAM" id="MobiDB-lite"/>
    </source>
</evidence>
<reference evidence="2" key="1">
    <citation type="submission" date="2017-07" db="EMBL/GenBank/DDBJ databases">
        <title>Taro Niue Genome Assembly and Annotation.</title>
        <authorList>
            <person name="Atibalentja N."/>
            <person name="Keating K."/>
            <person name="Fields C.J."/>
        </authorList>
    </citation>
    <scope>NUCLEOTIDE SEQUENCE</scope>
    <source>
        <strain evidence="2">Niue_2</strain>
        <tissue evidence="2">Leaf</tissue>
    </source>
</reference>
<evidence type="ECO:0000313" key="3">
    <source>
        <dbReference type="Proteomes" id="UP000652761"/>
    </source>
</evidence>
<gene>
    <name evidence="2" type="ORF">Taro_022379</name>
</gene>
<dbReference type="AlphaFoldDB" id="A0A843V1F7"/>
<accession>A0A843V1F7</accession>
<feature type="compositionally biased region" description="Polar residues" evidence="1">
    <location>
        <begin position="334"/>
        <end position="348"/>
    </location>
</feature>
<evidence type="ECO:0008006" key="4">
    <source>
        <dbReference type="Google" id="ProtNLM"/>
    </source>
</evidence>
<evidence type="ECO:0000313" key="2">
    <source>
        <dbReference type="EMBL" id="MQL89798.1"/>
    </source>
</evidence>
<dbReference type="PANTHER" id="PTHR33223">
    <property type="entry name" value="CCHC-TYPE DOMAIN-CONTAINING PROTEIN"/>
    <property type="match status" value="1"/>
</dbReference>
<sequence length="529" mass="61383">MPYPLGCSRKWPNLPCLLSRGPARPAESSANVASAPHLPSSGTDPTPLRPRAIHFSEPSYLPPRDVRHRSPPTTYYTAEPAPLPRERSRSFEQPRSLVPAHQIQSPSDFLAEWTSMKKELHDLRRQIDPRKVADIALPSFQYLWVPPQSELPVYRRYSGVGDPYVHLKDFVYESVPHKYDRHLMAYLFRKSLDGPALEWFYSLPPEEAEDFQIVQERFLQQFQDRVGPEYSFVDLVAEKMKSEEDFSTYADRWRSLATKVRCPMPEEEKVKLLISNATPTYRAILAMNDISTMHQLYSQARFIQTQLKDSPIHSMFETPKARYAKKPQGPVTEGIQTNEQVGAVSNPQGPVGRSPYTQQAQQPWNNNNNRQPPPQGQNPPQDQRQYSQVPPPQNGYAPKKPNGPKRAQYPPLPESLADVFAALMSLNALRLPPEKANWNMAADQTKYCVYHRHPGHNVSDCFQFRDMIYDLHEQNQIDWAEMKRLIQTLRDQQGQRQQQQQQRRQQPQQQQHQQQQQQQYQPFQQQFQQ</sequence>
<dbReference type="EMBL" id="NMUH01001179">
    <property type="protein sequence ID" value="MQL89798.1"/>
    <property type="molecule type" value="Genomic_DNA"/>
</dbReference>
<dbReference type="OrthoDB" id="1737504at2759"/>
<comment type="caution">
    <text evidence="2">The sequence shown here is derived from an EMBL/GenBank/DDBJ whole genome shotgun (WGS) entry which is preliminary data.</text>
</comment>
<protein>
    <recommendedName>
        <fullName evidence="4">Retrotransposon gag domain-containing protein</fullName>
    </recommendedName>
</protein>
<feature type="compositionally biased region" description="Low complexity" evidence="1">
    <location>
        <begin position="358"/>
        <end position="370"/>
    </location>
</feature>
<dbReference type="Proteomes" id="UP000652761">
    <property type="component" value="Unassembled WGS sequence"/>
</dbReference>
<feature type="compositionally biased region" description="Low complexity" evidence="1">
    <location>
        <begin position="71"/>
        <end position="80"/>
    </location>
</feature>
<proteinExistence type="predicted"/>
<feature type="region of interest" description="Disordered" evidence="1">
    <location>
        <begin position="321"/>
        <end position="411"/>
    </location>
</feature>
<name>A0A843V1F7_COLES</name>
<feature type="region of interest" description="Disordered" evidence="1">
    <location>
        <begin position="494"/>
        <end position="529"/>
    </location>
</feature>
<dbReference type="PANTHER" id="PTHR33223:SF8">
    <property type="entry name" value="OS04G0172440 PROTEIN"/>
    <property type="match status" value="1"/>
</dbReference>
<organism evidence="2 3">
    <name type="scientific">Colocasia esculenta</name>
    <name type="common">Wild taro</name>
    <name type="synonym">Arum esculentum</name>
    <dbReference type="NCBI Taxonomy" id="4460"/>
    <lineage>
        <taxon>Eukaryota</taxon>
        <taxon>Viridiplantae</taxon>
        <taxon>Streptophyta</taxon>
        <taxon>Embryophyta</taxon>
        <taxon>Tracheophyta</taxon>
        <taxon>Spermatophyta</taxon>
        <taxon>Magnoliopsida</taxon>
        <taxon>Liliopsida</taxon>
        <taxon>Araceae</taxon>
        <taxon>Aroideae</taxon>
        <taxon>Colocasieae</taxon>
        <taxon>Colocasia</taxon>
    </lineage>
</organism>